<evidence type="ECO:0000256" key="2">
    <source>
        <dbReference type="ARBA" id="ARBA00022692"/>
    </source>
</evidence>
<reference evidence="6 9" key="2">
    <citation type="submission" date="2020-04" db="EMBL/GenBank/DDBJ databases">
        <title>Description of novel Gluconacetobacter.</title>
        <authorList>
            <person name="Sombolestani A."/>
        </authorList>
    </citation>
    <scope>NUCLEOTIDE SEQUENCE [LARGE SCALE GENOMIC DNA]</scope>
    <source>
        <strain evidence="6 9">LMG 1382</strain>
    </source>
</reference>
<reference evidence="7 8" key="1">
    <citation type="submission" date="2018-07" db="EMBL/GenBank/DDBJ databases">
        <title>Genomic Encyclopedia of Type Strains, Phase IV (KMG-IV): sequencing the most valuable type-strain genomes for metagenomic binning, comparative biology and taxonomic classification.</title>
        <authorList>
            <person name="Goeker M."/>
        </authorList>
    </citation>
    <scope>NUCLEOTIDE SEQUENCE [LARGE SCALE GENOMIC DNA]</scope>
    <source>
        <strain evidence="7 8">DSM 5603</strain>
    </source>
</reference>
<keyword evidence="1" id="KW-1003">Cell membrane</keyword>
<comment type="caution">
    <text evidence="7">The sequence shown here is derived from an EMBL/GenBank/DDBJ whole genome shotgun (WGS) entry which is preliminary data.</text>
</comment>
<evidence type="ECO:0000313" key="8">
    <source>
        <dbReference type="Proteomes" id="UP000254958"/>
    </source>
</evidence>
<dbReference type="Proteomes" id="UP000562982">
    <property type="component" value="Unassembled WGS sequence"/>
</dbReference>
<keyword evidence="8" id="KW-1185">Reference proteome</keyword>
<keyword evidence="3 5" id="KW-1133">Transmembrane helix</keyword>
<gene>
    <name evidence="7" type="ORF">C7453_102505</name>
    <name evidence="6" type="ORF">HLH32_05780</name>
</gene>
<name>A0A370G7D3_GLULI</name>
<protein>
    <submittedName>
        <fullName evidence="6">DUF1656 domain-containing protein</fullName>
    </submittedName>
    <submittedName>
        <fullName evidence="7">Uncharacterized protein DUF1656</fullName>
    </submittedName>
</protein>
<accession>A0A370G7D3</accession>
<dbReference type="InterPro" id="IPR012451">
    <property type="entry name" value="DUF1656"/>
</dbReference>
<evidence type="ECO:0000256" key="5">
    <source>
        <dbReference type="SAM" id="Phobius"/>
    </source>
</evidence>
<feature type="transmembrane region" description="Helical" evidence="5">
    <location>
        <begin position="45"/>
        <end position="63"/>
    </location>
</feature>
<feature type="transmembrane region" description="Helical" evidence="5">
    <location>
        <begin position="12"/>
        <end position="33"/>
    </location>
</feature>
<dbReference type="Pfam" id="PF07869">
    <property type="entry name" value="DUF1656"/>
    <property type="match status" value="1"/>
</dbReference>
<dbReference type="OrthoDB" id="7283592at2"/>
<evidence type="ECO:0000313" key="6">
    <source>
        <dbReference type="EMBL" id="MBB2185896.1"/>
    </source>
</evidence>
<dbReference type="RefSeq" id="WP_114726545.1">
    <property type="nucleotide sequence ID" value="NZ_BJMI01000001.1"/>
</dbReference>
<evidence type="ECO:0000256" key="1">
    <source>
        <dbReference type="ARBA" id="ARBA00022475"/>
    </source>
</evidence>
<keyword evidence="2 5" id="KW-0812">Transmembrane</keyword>
<evidence type="ECO:0000256" key="3">
    <source>
        <dbReference type="ARBA" id="ARBA00022989"/>
    </source>
</evidence>
<dbReference type="EMBL" id="JABEQI010000002">
    <property type="protein sequence ID" value="MBB2185896.1"/>
    <property type="molecule type" value="Genomic_DNA"/>
</dbReference>
<evidence type="ECO:0000313" key="9">
    <source>
        <dbReference type="Proteomes" id="UP000562982"/>
    </source>
</evidence>
<evidence type="ECO:0000256" key="4">
    <source>
        <dbReference type="ARBA" id="ARBA00023136"/>
    </source>
</evidence>
<dbReference type="AlphaFoldDB" id="A0A370G7D3"/>
<organism evidence="7 8">
    <name type="scientific">Gluconacetobacter liquefaciens</name>
    <name type="common">Acetobacter liquefaciens</name>
    <dbReference type="NCBI Taxonomy" id="89584"/>
    <lineage>
        <taxon>Bacteria</taxon>
        <taxon>Pseudomonadati</taxon>
        <taxon>Pseudomonadota</taxon>
        <taxon>Alphaproteobacteria</taxon>
        <taxon>Acetobacterales</taxon>
        <taxon>Acetobacteraceae</taxon>
        <taxon>Gluconacetobacter</taxon>
    </lineage>
</organism>
<dbReference type="EMBL" id="QQAW01000002">
    <property type="protein sequence ID" value="RDI39711.1"/>
    <property type="molecule type" value="Genomic_DNA"/>
</dbReference>
<evidence type="ECO:0000313" key="7">
    <source>
        <dbReference type="EMBL" id="RDI39711.1"/>
    </source>
</evidence>
<proteinExistence type="predicted"/>
<sequence>MTPTITIAGVEIASFLVDAGLAVLTLMALRPLLASRMVQKRLWNVPLAEFGILICLVGLYVFLL</sequence>
<keyword evidence="4 5" id="KW-0472">Membrane</keyword>
<dbReference type="Proteomes" id="UP000254958">
    <property type="component" value="Unassembled WGS sequence"/>
</dbReference>